<feature type="region of interest" description="Disordered" evidence="1">
    <location>
        <begin position="56"/>
        <end position="75"/>
    </location>
</feature>
<dbReference type="AlphaFoldDB" id="A0AAD4N7D3"/>
<evidence type="ECO:0000256" key="1">
    <source>
        <dbReference type="SAM" id="MobiDB-lite"/>
    </source>
</evidence>
<protein>
    <submittedName>
        <fullName evidence="2">Uncharacterized protein</fullName>
    </submittedName>
</protein>
<comment type="caution">
    <text evidence="2">The sequence shown here is derived from an EMBL/GenBank/DDBJ whole genome shotgun (WGS) entry which is preliminary data.</text>
</comment>
<name>A0AAD4N7D3_9BILA</name>
<evidence type="ECO:0000313" key="2">
    <source>
        <dbReference type="EMBL" id="KAI1716276.1"/>
    </source>
</evidence>
<dbReference type="EMBL" id="JAKKPZ010000010">
    <property type="protein sequence ID" value="KAI1716276.1"/>
    <property type="molecule type" value="Genomic_DNA"/>
</dbReference>
<evidence type="ECO:0000313" key="3">
    <source>
        <dbReference type="Proteomes" id="UP001201812"/>
    </source>
</evidence>
<gene>
    <name evidence="2" type="ORF">DdX_07317</name>
</gene>
<proteinExistence type="predicted"/>
<reference evidence="2" key="1">
    <citation type="submission" date="2022-01" db="EMBL/GenBank/DDBJ databases">
        <title>Genome Sequence Resource for Two Populations of Ditylenchus destructor, the Migratory Endoparasitic Phytonematode.</title>
        <authorList>
            <person name="Zhang H."/>
            <person name="Lin R."/>
            <person name="Xie B."/>
        </authorList>
    </citation>
    <scope>NUCLEOTIDE SEQUENCE</scope>
    <source>
        <strain evidence="2">BazhouSP</strain>
    </source>
</reference>
<organism evidence="2 3">
    <name type="scientific">Ditylenchus destructor</name>
    <dbReference type="NCBI Taxonomy" id="166010"/>
    <lineage>
        <taxon>Eukaryota</taxon>
        <taxon>Metazoa</taxon>
        <taxon>Ecdysozoa</taxon>
        <taxon>Nematoda</taxon>
        <taxon>Chromadorea</taxon>
        <taxon>Rhabditida</taxon>
        <taxon>Tylenchina</taxon>
        <taxon>Tylenchomorpha</taxon>
        <taxon>Sphaerularioidea</taxon>
        <taxon>Anguinidae</taxon>
        <taxon>Anguininae</taxon>
        <taxon>Ditylenchus</taxon>
    </lineage>
</organism>
<dbReference type="Proteomes" id="UP001201812">
    <property type="component" value="Unassembled WGS sequence"/>
</dbReference>
<keyword evidence="3" id="KW-1185">Reference proteome</keyword>
<accession>A0AAD4N7D3</accession>
<sequence length="75" mass="8471">MVPRIASRPVLLLLLPILKGEKEFIWRVPRYPATIRIVVMVVCIDGVCTDWRAMTTKTTATDPDDGAVLRKRPLP</sequence>